<evidence type="ECO:0000313" key="2">
    <source>
        <dbReference type="EMBL" id="KAK0419460.1"/>
    </source>
</evidence>
<dbReference type="SMART" id="SM00256">
    <property type="entry name" value="FBOX"/>
    <property type="match status" value="1"/>
</dbReference>
<keyword evidence="3" id="KW-1185">Reference proteome</keyword>
<dbReference type="AlphaFoldDB" id="A0AA39I998"/>
<organism evidence="2 3">
    <name type="scientific">Steinernema hermaphroditum</name>
    <dbReference type="NCBI Taxonomy" id="289476"/>
    <lineage>
        <taxon>Eukaryota</taxon>
        <taxon>Metazoa</taxon>
        <taxon>Ecdysozoa</taxon>
        <taxon>Nematoda</taxon>
        <taxon>Chromadorea</taxon>
        <taxon>Rhabditida</taxon>
        <taxon>Tylenchina</taxon>
        <taxon>Panagrolaimomorpha</taxon>
        <taxon>Strongyloidoidea</taxon>
        <taxon>Steinernematidae</taxon>
        <taxon>Steinernema</taxon>
    </lineage>
</organism>
<dbReference type="Gene3D" id="1.20.1280.50">
    <property type="match status" value="1"/>
</dbReference>
<dbReference type="SUPFAM" id="SSF81383">
    <property type="entry name" value="F-box domain"/>
    <property type="match status" value="1"/>
</dbReference>
<feature type="domain" description="F-box" evidence="1">
    <location>
        <begin position="11"/>
        <end position="52"/>
    </location>
</feature>
<sequence length="490" mass="58006">MFSSVKNERYLPDEIWTIVLGWMDVRDDILNCAAVCRQWNETINRIYIRHKMKCVIANGIKPFVYPQLCIKYCGRVHPFEAEFLPDRPIHTLEIYGGLDLETFETLKDMMNSQSLSTLKRLNICNSWSGLGDRFIPARYLLSHPLIIESLEYLQVDNHDYDELVLEFLRKAKKLKEFSSDEGLASTLIIDFLVNNLHKLVIDWVYFGAVDGSVISSCHKFAEALKRSPRKFFMAAAQPSDYRDWMTSFEKVAQLPSKSDHWPVAHVAVQKTDGQLWVFAVHPFYDMDNFIEVAKPEDSPYFVKYFVERFMEEDIRQNRDLRSATFSLKTTNYEYVNEGIIFTIEIDHENCPLFENVEYSAVERRVNERLLEEFGQPISIRIFDPSRLSEEDRDIFGMFQTQHIGRRREQYKMGAIWRIERVYDRCADVEKELRRYGAHNCERMNCYSRTYHRSLWEKFRKGCAVRIVSAFQLAKQRLRHKIAKHEDYEDM</sequence>
<dbReference type="Proteomes" id="UP001175271">
    <property type="component" value="Unassembled WGS sequence"/>
</dbReference>
<dbReference type="Pfam" id="PF12937">
    <property type="entry name" value="F-box-like"/>
    <property type="match status" value="1"/>
</dbReference>
<evidence type="ECO:0000313" key="3">
    <source>
        <dbReference type="Proteomes" id="UP001175271"/>
    </source>
</evidence>
<protein>
    <recommendedName>
        <fullName evidence="1">F-box domain-containing protein</fullName>
    </recommendedName>
</protein>
<dbReference type="CDD" id="cd09917">
    <property type="entry name" value="F-box_SF"/>
    <property type="match status" value="1"/>
</dbReference>
<dbReference type="EMBL" id="JAUCMV010000002">
    <property type="protein sequence ID" value="KAK0419460.1"/>
    <property type="molecule type" value="Genomic_DNA"/>
</dbReference>
<dbReference type="InterPro" id="IPR036047">
    <property type="entry name" value="F-box-like_dom_sf"/>
</dbReference>
<comment type="caution">
    <text evidence="2">The sequence shown here is derived from an EMBL/GenBank/DDBJ whole genome shotgun (WGS) entry which is preliminary data.</text>
</comment>
<accession>A0AA39I998</accession>
<gene>
    <name evidence="2" type="ORF">QR680_014157</name>
</gene>
<dbReference type="InterPro" id="IPR001810">
    <property type="entry name" value="F-box_dom"/>
</dbReference>
<name>A0AA39I998_9BILA</name>
<evidence type="ECO:0000259" key="1">
    <source>
        <dbReference type="SMART" id="SM00256"/>
    </source>
</evidence>
<reference evidence="2" key="1">
    <citation type="submission" date="2023-06" db="EMBL/GenBank/DDBJ databases">
        <title>Genomic analysis of the entomopathogenic nematode Steinernema hermaphroditum.</title>
        <authorList>
            <person name="Schwarz E.M."/>
            <person name="Heppert J.K."/>
            <person name="Baniya A."/>
            <person name="Schwartz H.T."/>
            <person name="Tan C.-H."/>
            <person name="Antoshechkin I."/>
            <person name="Sternberg P.W."/>
            <person name="Goodrich-Blair H."/>
            <person name="Dillman A.R."/>
        </authorList>
    </citation>
    <scope>NUCLEOTIDE SEQUENCE</scope>
    <source>
        <strain evidence="2">PS9179</strain>
        <tissue evidence="2">Whole animal</tissue>
    </source>
</reference>
<proteinExistence type="predicted"/>